<comment type="caution">
    <text evidence="8">The sequence shown here is derived from an EMBL/GenBank/DDBJ whole genome shotgun (WGS) entry which is preliminary data.</text>
</comment>
<keyword evidence="9" id="KW-1185">Reference proteome</keyword>
<dbReference type="GO" id="GO:0030288">
    <property type="term" value="C:outer membrane-bounded periplasmic space"/>
    <property type="evidence" value="ECO:0007669"/>
    <property type="project" value="UniProtKB-ARBA"/>
</dbReference>
<dbReference type="OrthoDB" id="9801912at2"/>
<name>A0A7X3FGT1_9BACL</name>
<proteinExistence type="inferred from homology"/>
<dbReference type="SUPFAM" id="SSF53850">
    <property type="entry name" value="Periplasmic binding protein-like II"/>
    <property type="match status" value="1"/>
</dbReference>
<dbReference type="CDD" id="cd08504">
    <property type="entry name" value="PBP2_OppA"/>
    <property type="match status" value="1"/>
</dbReference>
<dbReference type="PANTHER" id="PTHR30290">
    <property type="entry name" value="PERIPLASMIC BINDING COMPONENT OF ABC TRANSPORTER"/>
    <property type="match status" value="1"/>
</dbReference>
<dbReference type="AlphaFoldDB" id="A0A7X3FGT1"/>
<dbReference type="Gene3D" id="3.40.190.10">
    <property type="entry name" value="Periplasmic binding protein-like II"/>
    <property type="match status" value="1"/>
</dbReference>
<keyword evidence="5" id="KW-0571">Peptide transport</keyword>
<evidence type="ECO:0000259" key="7">
    <source>
        <dbReference type="Pfam" id="PF00496"/>
    </source>
</evidence>
<dbReference type="GO" id="GO:0015833">
    <property type="term" value="P:peptide transport"/>
    <property type="evidence" value="ECO:0007669"/>
    <property type="project" value="UniProtKB-KW"/>
</dbReference>
<dbReference type="EMBL" id="RHLK01000003">
    <property type="protein sequence ID" value="MVO99384.1"/>
    <property type="molecule type" value="Genomic_DNA"/>
</dbReference>
<dbReference type="InterPro" id="IPR000914">
    <property type="entry name" value="SBP_5_dom"/>
</dbReference>
<feature type="domain" description="Solute-binding protein family 5" evidence="7">
    <location>
        <begin position="89"/>
        <end position="478"/>
    </location>
</feature>
<evidence type="ECO:0000256" key="4">
    <source>
        <dbReference type="ARBA" id="ARBA00022729"/>
    </source>
</evidence>
<dbReference type="Gene3D" id="3.90.76.10">
    <property type="entry name" value="Dipeptide-binding Protein, Domain 1"/>
    <property type="match status" value="1"/>
</dbReference>
<protein>
    <submittedName>
        <fullName evidence="8">Peptide ABC transporter substrate-binding protein</fullName>
    </submittedName>
</protein>
<dbReference type="InterPro" id="IPR039424">
    <property type="entry name" value="SBP_5"/>
</dbReference>
<dbReference type="Gene3D" id="3.10.105.10">
    <property type="entry name" value="Dipeptide-binding Protein, Domain 3"/>
    <property type="match status" value="1"/>
</dbReference>
<evidence type="ECO:0000256" key="6">
    <source>
        <dbReference type="SAM" id="SignalP"/>
    </source>
</evidence>
<keyword evidence="4 6" id="KW-0732">Signal</keyword>
<keyword evidence="3" id="KW-0813">Transport</keyword>
<feature type="chain" id="PRO_5038415028" evidence="6">
    <location>
        <begin position="22"/>
        <end position="559"/>
    </location>
</feature>
<dbReference type="GO" id="GO:0043190">
    <property type="term" value="C:ATP-binding cassette (ABC) transporter complex"/>
    <property type="evidence" value="ECO:0007669"/>
    <property type="project" value="InterPro"/>
</dbReference>
<comment type="similarity">
    <text evidence="2">Belongs to the bacterial solute-binding protein 5 family.</text>
</comment>
<dbReference type="Pfam" id="PF00496">
    <property type="entry name" value="SBP_bac_5"/>
    <property type="match status" value="1"/>
</dbReference>
<feature type="signal peptide" evidence="6">
    <location>
        <begin position="1"/>
        <end position="21"/>
    </location>
</feature>
<evidence type="ECO:0000256" key="1">
    <source>
        <dbReference type="ARBA" id="ARBA00004196"/>
    </source>
</evidence>
<reference evidence="8 9" key="1">
    <citation type="journal article" date="2019" name="Microorganisms">
        <title>Paenibacillus lutrae sp. nov., A Chitinolytic Species Isolated from A River Otter in Castril Natural Park, Granada, Spain.</title>
        <authorList>
            <person name="Rodriguez M."/>
            <person name="Reina J.C."/>
            <person name="Bejar V."/>
            <person name="Llamas I."/>
        </authorList>
    </citation>
    <scope>NUCLEOTIDE SEQUENCE [LARGE SCALE GENOMIC DNA]</scope>
    <source>
        <strain evidence="8 9">N10</strain>
    </source>
</reference>
<evidence type="ECO:0000256" key="2">
    <source>
        <dbReference type="ARBA" id="ARBA00005695"/>
    </source>
</evidence>
<dbReference type="Proteomes" id="UP000490800">
    <property type="component" value="Unassembled WGS sequence"/>
</dbReference>
<gene>
    <name evidence="8" type="ORF">EDM21_07555</name>
</gene>
<dbReference type="FunFam" id="3.90.76.10:FF:000001">
    <property type="entry name" value="Oligopeptide ABC transporter substrate-binding protein"/>
    <property type="match status" value="1"/>
</dbReference>
<comment type="subcellular location">
    <subcellularLocation>
        <location evidence="1">Cell envelope</location>
    </subcellularLocation>
</comment>
<dbReference type="PROSITE" id="PS51257">
    <property type="entry name" value="PROKAR_LIPOPROTEIN"/>
    <property type="match status" value="1"/>
</dbReference>
<dbReference type="InterPro" id="IPR030678">
    <property type="entry name" value="Peptide/Ni-bd"/>
</dbReference>
<sequence>MKTTKKWVSTAVALTLVGSLAAGCGNGEEAPAASGDGNETAKPAAKQELRVNFNAEPPVLDSSKGTTNAAFTMLNALNEGLYRIDKDGKPQPGLAADKPQVSEDGLTYTIKLRDAKWADGQPVKASDFVYSFQRTLDPSTKAMYGFMPAWIKGGNDVIKAKPEELEAKKAALGAKALDDKTLEIKLEKPITFFEQLLAFPIFFPQREDMVTKNGEKYGGDADKIVGAGPFVLKEWKHDASLTFEKNPNYWDAANVKLEKLVVNIVTDSNTSLNLYETEETDLISLSGPQYMAKKDAEKANIQIKNELTSAYLMFNTKNKALANANIRKALTLAVDRQSYVDTILQNGTAPAKGLVADGTQDGNKNEFRKSAGETLPKADPAKAKEYLAAGLKELGIDKLPELKLTGDEQGTGKKTIEFIMGEWEKNLGYKPVGEPIPHKLRVERQNKGDYDIIMALWGADYNDPMTFLDMWVTGSEFNNVYYSNPAYDEKIKAADKEADPAKRAQLLVDAEKILMTDMPVGPLYSRKVPYLVRNTASGLVLPNYGMEWEARWVEMKAAK</sequence>
<dbReference type="PIRSF" id="PIRSF002741">
    <property type="entry name" value="MppA"/>
    <property type="match status" value="1"/>
</dbReference>
<accession>A0A7X3FGT1</accession>
<evidence type="ECO:0000313" key="9">
    <source>
        <dbReference type="Proteomes" id="UP000490800"/>
    </source>
</evidence>
<dbReference type="FunFam" id="3.10.105.10:FF:000001">
    <property type="entry name" value="Oligopeptide ABC transporter, oligopeptide-binding protein"/>
    <property type="match status" value="1"/>
</dbReference>
<evidence type="ECO:0000256" key="3">
    <source>
        <dbReference type="ARBA" id="ARBA00022448"/>
    </source>
</evidence>
<keyword evidence="5" id="KW-0653">Protein transport</keyword>
<evidence type="ECO:0000256" key="5">
    <source>
        <dbReference type="ARBA" id="ARBA00022856"/>
    </source>
</evidence>
<organism evidence="8 9">
    <name type="scientific">Paenibacillus lutrae</name>
    <dbReference type="NCBI Taxonomy" id="2078573"/>
    <lineage>
        <taxon>Bacteria</taxon>
        <taxon>Bacillati</taxon>
        <taxon>Bacillota</taxon>
        <taxon>Bacilli</taxon>
        <taxon>Bacillales</taxon>
        <taxon>Paenibacillaceae</taxon>
        <taxon>Paenibacillus</taxon>
    </lineage>
</organism>
<evidence type="ECO:0000313" key="8">
    <source>
        <dbReference type="EMBL" id="MVO99384.1"/>
    </source>
</evidence>
<dbReference type="GO" id="GO:1904680">
    <property type="term" value="F:peptide transmembrane transporter activity"/>
    <property type="evidence" value="ECO:0007669"/>
    <property type="project" value="TreeGrafter"/>
</dbReference>
<dbReference type="RefSeq" id="WP_157334350.1">
    <property type="nucleotide sequence ID" value="NZ_RHLK01000003.1"/>
</dbReference>
<dbReference type="PANTHER" id="PTHR30290:SF10">
    <property type="entry name" value="PERIPLASMIC OLIGOPEPTIDE-BINDING PROTEIN-RELATED"/>
    <property type="match status" value="1"/>
</dbReference>